<evidence type="ECO:0000256" key="1">
    <source>
        <dbReference type="SAM" id="Phobius"/>
    </source>
</evidence>
<gene>
    <name evidence="2" type="ORF">EDC28_104372</name>
</gene>
<accession>A0A3N1PGI3</accession>
<organism evidence="2 3">
    <name type="scientific">Gallaecimonas pentaromativorans</name>
    <dbReference type="NCBI Taxonomy" id="584787"/>
    <lineage>
        <taxon>Bacteria</taxon>
        <taxon>Pseudomonadati</taxon>
        <taxon>Pseudomonadota</taxon>
        <taxon>Gammaproteobacteria</taxon>
        <taxon>Enterobacterales</taxon>
        <taxon>Gallaecimonadaceae</taxon>
        <taxon>Gallaecimonas</taxon>
    </lineage>
</organism>
<feature type="transmembrane region" description="Helical" evidence="1">
    <location>
        <begin position="28"/>
        <end position="47"/>
    </location>
</feature>
<evidence type="ECO:0000313" key="2">
    <source>
        <dbReference type="EMBL" id="ROQ27713.1"/>
    </source>
</evidence>
<reference evidence="2 3" key="1">
    <citation type="submission" date="2018-11" db="EMBL/GenBank/DDBJ databases">
        <title>Genomic Encyclopedia of Type Strains, Phase IV (KMG-IV): sequencing the most valuable type-strain genomes for metagenomic binning, comparative biology and taxonomic classification.</title>
        <authorList>
            <person name="Goeker M."/>
        </authorList>
    </citation>
    <scope>NUCLEOTIDE SEQUENCE [LARGE SCALE GENOMIC DNA]</scope>
    <source>
        <strain evidence="2 3">DSM 21945</strain>
    </source>
</reference>
<evidence type="ECO:0000313" key="3">
    <source>
        <dbReference type="Proteomes" id="UP000268033"/>
    </source>
</evidence>
<keyword evidence="3" id="KW-1185">Reference proteome</keyword>
<dbReference type="AlphaFoldDB" id="A0A3N1PGI3"/>
<keyword evidence="1" id="KW-0812">Transmembrane</keyword>
<dbReference type="OrthoDB" id="7065506at2"/>
<sequence length="118" mass="13495">MRWLRWMLYLLVLAGLNREMNTGWHWPTAILLGFVFLVVLFEWLLAVRGGRQLGELRGVKVAGDTLILQFDTLSLMVPRQHLVKVHGGYLLKTAPFKLLLRSGQLSEKDRNTLKGALL</sequence>
<protein>
    <submittedName>
        <fullName evidence="2">Uncharacterized protein</fullName>
    </submittedName>
</protein>
<dbReference type="EMBL" id="RJUL01000004">
    <property type="protein sequence ID" value="ROQ27713.1"/>
    <property type="molecule type" value="Genomic_DNA"/>
</dbReference>
<proteinExistence type="predicted"/>
<keyword evidence="1" id="KW-1133">Transmembrane helix</keyword>
<keyword evidence="1" id="KW-0472">Membrane</keyword>
<comment type="caution">
    <text evidence="2">The sequence shown here is derived from an EMBL/GenBank/DDBJ whole genome shotgun (WGS) entry which is preliminary data.</text>
</comment>
<name>A0A3N1PGI3_9GAMM</name>
<dbReference type="STRING" id="584787.GCA_001247655_02128"/>
<dbReference type="Proteomes" id="UP000268033">
    <property type="component" value="Unassembled WGS sequence"/>
</dbReference>
<dbReference type="RefSeq" id="WP_148049832.1">
    <property type="nucleotide sequence ID" value="NZ_JBLXAC010000008.1"/>
</dbReference>